<dbReference type="PANTHER" id="PTHR23023">
    <property type="entry name" value="DIMETHYLANILINE MONOOXYGENASE"/>
    <property type="match status" value="1"/>
</dbReference>
<dbReference type="PIRSF" id="PIRSF000332">
    <property type="entry name" value="FMO"/>
    <property type="match status" value="1"/>
</dbReference>
<evidence type="ECO:0000256" key="1">
    <source>
        <dbReference type="ARBA" id="ARBA00009183"/>
    </source>
</evidence>
<dbReference type="InterPro" id="IPR036188">
    <property type="entry name" value="FAD/NAD-bd_sf"/>
</dbReference>
<dbReference type="OrthoDB" id="66881at2759"/>
<evidence type="ECO:0000256" key="2">
    <source>
        <dbReference type="ARBA" id="ARBA00022630"/>
    </source>
</evidence>
<protein>
    <submittedName>
        <fullName evidence="6">FAD/NAD(P)-binding domain-containing protein</fullName>
    </submittedName>
</protein>
<sequence>MAQDTKKTRVAVLGLGLTGVTTVKNLVEIGLDAVGFDKNGYIGGLWQWTKNPNQTSILKSMSIHSCFQDFPFPDDVADYPPGEDVLKYIQAYASHYSLHDHFRLGWGIERVERTLDDGSWLIKSISTSGVRKDEVFDKVIVTTGPYAKAFLPKIDGQDHFKGKILHSQAFKDPADFAGQRVIVAGLAQTGGDVAVDLVGVASQVYMSHRSGARVIRRGSPKPTDHRISRRVAGIAQTLNAKLPGLMFGLGAFMTEKGMIRMHPEYQKSWNLLPAPPLYNSPPSINDHIISKFADGTIIPIRGSLRIKAPSSPGEKSSTVELPDGTSIPDIDAIIFATGYQSDFSIFAPEADPTAFPTPEWDASPHSNGLLYPRLYQGIFSIKYPQSLAFIGPYRGQSFAAFNNGDLISQAVTQVFAGNYTLPPQAEMEAWCDANYQSNLEQIKKWRITKVGVSAKQLEAFLNDAAGNEVNEKLGWGLEAWRFWWSDRELYRLIVDGINSPYLYRLFDGRAGSRKKWEGAREAIFKVNGRALKEHRTPAAGQKLKD</sequence>
<proteinExistence type="inferred from homology"/>
<keyword evidence="7" id="KW-1185">Reference proteome</keyword>
<dbReference type="InterPro" id="IPR020946">
    <property type="entry name" value="Flavin_mOase-like"/>
</dbReference>
<evidence type="ECO:0000256" key="5">
    <source>
        <dbReference type="ARBA" id="ARBA00023002"/>
    </source>
</evidence>
<dbReference type="GeneID" id="54488855"/>
<organism evidence="6 7">
    <name type="scientific">Pseudovirgaria hyperparasitica</name>
    <dbReference type="NCBI Taxonomy" id="470096"/>
    <lineage>
        <taxon>Eukaryota</taxon>
        <taxon>Fungi</taxon>
        <taxon>Dikarya</taxon>
        <taxon>Ascomycota</taxon>
        <taxon>Pezizomycotina</taxon>
        <taxon>Dothideomycetes</taxon>
        <taxon>Dothideomycetes incertae sedis</taxon>
        <taxon>Acrospermales</taxon>
        <taxon>Acrospermaceae</taxon>
        <taxon>Pseudovirgaria</taxon>
    </lineage>
</organism>
<dbReference type="GO" id="GO:0004499">
    <property type="term" value="F:N,N-dimethylaniline monooxygenase activity"/>
    <property type="evidence" value="ECO:0007669"/>
    <property type="project" value="InterPro"/>
</dbReference>
<dbReference type="Gene3D" id="3.50.50.60">
    <property type="entry name" value="FAD/NAD(P)-binding domain"/>
    <property type="match status" value="2"/>
</dbReference>
<keyword evidence="2" id="KW-0285">Flavoprotein</keyword>
<dbReference type="PRINTS" id="PR00370">
    <property type="entry name" value="FMOXYGENASE"/>
</dbReference>
<dbReference type="InterPro" id="IPR050346">
    <property type="entry name" value="FMO-like"/>
</dbReference>
<dbReference type="RefSeq" id="XP_033605034.1">
    <property type="nucleotide sequence ID" value="XM_033747801.1"/>
</dbReference>
<evidence type="ECO:0000256" key="3">
    <source>
        <dbReference type="ARBA" id="ARBA00022827"/>
    </source>
</evidence>
<evidence type="ECO:0000313" key="6">
    <source>
        <dbReference type="EMBL" id="KAF2762583.1"/>
    </source>
</evidence>
<keyword evidence="4" id="KW-0521">NADP</keyword>
<dbReference type="SUPFAM" id="SSF51905">
    <property type="entry name" value="FAD/NAD(P)-binding domain"/>
    <property type="match status" value="2"/>
</dbReference>
<dbReference type="EMBL" id="ML996565">
    <property type="protein sequence ID" value="KAF2762583.1"/>
    <property type="molecule type" value="Genomic_DNA"/>
</dbReference>
<evidence type="ECO:0000256" key="4">
    <source>
        <dbReference type="ARBA" id="ARBA00022857"/>
    </source>
</evidence>
<accession>A0A6A6WKA1</accession>
<gene>
    <name evidence="6" type="ORF">EJ05DRAFT_506294</name>
</gene>
<dbReference type="Pfam" id="PF00743">
    <property type="entry name" value="FMO-like"/>
    <property type="match status" value="1"/>
</dbReference>
<dbReference type="AlphaFoldDB" id="A0A6A6WKA1"/>
<evidence type="ECO:0000313" key="7">
    <source>
        <dbReference type="Proteomes" id="UP000799437"/>
    </source>
</evidence>
<reference evidence="6" key="1">
    <citation type="journal article" date="2020" name="Stud. Mycol.">
        <title>101 Dothideomycetes genomes: a test case for predicting lifestyles and emergence of pathogens.</title>
        <authorList>
            <person name="Haridas S."/>
            <person name="Albert R."/>
            <person name="Binder M."/>
            <person name="Bloem J."/>
            <person name="Labutti K."/>
            <person name="Salamov A."/>
            <person name="Andreopoulos B."/>
            <person name="Baker S."/>
            <person name="Barry K."/>
            <person name="Bills G."/>
            <person name="Bluhm B."/>
            <person name="Cannon C."/>
            <person name="Castanera R."/>
            <person name="Culley D."/>
            <person name="Daum C."/>
            <person name="Ezra D."/>
            <person name="Gonzalez J."/>
            <person name="Henrissat B."/>
            <person name="Kuo A."/>
            <person name="Liang C."/>
            <person name="Lipzen A."/>
            <person name="Lutzoni F."/>
            <person name="Magnuson J."/>
            <person name="Mondo S."/>
            <person name="Nolan M."/>
            <person name="Ohm R."/>
            <person name="Pangilinan J."/>
            <person name="Park H.-J."/>
            <person name="Ramirez L."/>
            <person name="Alfaro M."/>
            <person name="Sun H."/>
            <person name="Tritt A."/>
            <person name="Yoshinaga Y."/>
            <person name="Zwiers L.-H."/>
            <person name="Turgeon B."/>
            <person name="Goodwin S."/>
            <person name="Spatafora J."/>
            <person name="Crous P."/>
            <person name="Grigoriev I."/>
        </authorList>
    </citation>
    <scope>NUCLEOTIDE SEQUENCE</scope>
    <source>
        <strain evidence="6">CBS 121739</strain>
    </source>
</reference>
<comment type="similarity">
    <text evidence="1">Belongs to the FMO family.</text>
</comment>
<dbReference type="GO" id="GO:0050661">
    <property type="term" value="F:NADP binding"/>
    <property type="evidence" value="ECO:0007669"/>
    <property type="project" value="InterPro"/>
</dbReference>
<dbReference type="Proteomes" id="UP000799437">
    <property type="component" value="Unassembled WGS sequence"/>
</dbReference>
<keyword evidence="5" id="KW-0560">Oxidoreductase</keyword>
<dbReference type="GO" id="GO:0050660">
    <property type="term" value="F:flavin adenine dinucleotide binding"/>
    <property type="evidence" value="ECO:0007669"/>
    <property type="project" value="InterPro"/>
</dbReference>
<keyword evidence="3" id="KW-0274">FAD</keyword>
<dbReference type="InterPro" id="IPR000960">
    <property type="entry name" value="Flavin_mOase"/>
</dbReference>
<name>A0A6A6WKA1_9PEZI</name>